<organism evidence="2 3">
    <name type="scientific">Portunus trituberculatus</name>
    <name type="common">Swimming crab</name>
    <name type="synonym">Neptunus trituberculatus</name>
    <dbReference type="NCBI Taxonomy" id="210409"/>
    <lineage>
        <taxon>Eukaryota</taxon>
        <taxon>Metazoa</taxon>
        <taxon>Ecdysozoa</taxon>
        <taxon>Arthropoda</taxon>
        <taxon>Crustacea</taxon>
        <taxon>Multicrustacea</taxon>
        <taxon>Malacostraca</taxon>
        <taxon>Eumalacostraca</taxon>
        <taxon>Eucarida</taxon>
        <taxon>Decapoda</taxon>
        <taxon>Pleocyemata</taxon>
        <taxon>Brachyura</taxon>
        <taxon>Eubrachyura</taxon>
        <taxon>Portunoidea</taxon>
        <taxon>Portunidae</taxon>
        <taxon>Portuninae</taxon>
        <taxon>Portunus</taxon>
    </lineage>
</organism>
<reference evidence="2 3" key="1">
    <citation type="submission" date="2019-05" db="EMBL/GenBank/DDBJ databases">
        <title>Another draft genome of Portunus trituberculatus and its Hox gene families provides insights of decapod evolution.</title>
        <authorList>
            <person name="Jeong J.-H."/>
            <person name="Song I."/>
            <person name="Kim S."/>
            <person name="Choi T."/>
            <person name="Kim D."/>
            <person name="Ryu S."/>
            <person name="Kim W."/>
        </authorList>
    </citation>
    <scope>NUCLEOTIDE SEQUENCE [LARGE SCALE GENOMIC DNA]</scope>
    <source>
        <tissue evidence="2">Muscle</tissue>
    </source>
</reference>
<protein>
    <submittedName>
        <fullName evidence="2">Uncharacterized protein</fullName>
    </submittedName>
</protein>
<name>A0A5B7DCD9_PORTR</name>
<evidence type="ECO:0000313" key="3">
    <source>
        <dbReference type="Proteomes" id="UP000324222"/>
    </source>
</evidence>
<proteinExistence type="predicted"/>
<dbReference type="EMBL" id="VSRR010000741">
    <property type="protein sequence ID" value="MPC19112.1"/>
    <property type="molecule type" value="Genomic_DNA"/>
</dbReference>
<comment type="caution">
    <text evidence="2">The sequence shown here is derived from an EMBL/GenBank/DDBJ whole genome shotgun (WGS) entry which is preliminary data.</text>
</comment>
<gene>
    <name evidence="2" type="ORF">E2C01_012020</name>
</gene>
<feature type="region of interest" description="Disordered" evidence="1">
    <location>
        <begin position="1"/>
        <end position="49"/>
    </location>
</feature>
<evidence type="ECO:0000313" key="2">
    <source>
        <dbReference type="EMBL" id="MPC19112.1"/>
    </source>
</evidence>
<dbReference type="Proteomes" id="UP000324222">
    <property type="component" value="Unassembled WGS sequence"/>
</dbReference>
<keyword evidence="3" id="KW-1185">Reference proteome</keyword>
<accession>A0A5B7DCD9</accession>
<feature type="compositionally biased region" description="Basic residues" evidence="1">
    <location>
        <begin position="9"/>
        <end position="22"/>
    </location>
</feature>
<evidence type="ECO:0000256" key="1">
    <source>
        <dbReference type="SAM" id="MobiDB-lite"/>
    </source>
</evidence>
<dbReference type="AlphaFoldDB" id="A0A5B7DCD9"/>
<sequence>MRGASIKSALKRVRLPGRKSSHSHSTQKPPAPDSGPPDDEAGHQSSADRPLHALNGLNEVVAQTVVIYLKICSVMGASGSAGTPHPIQPFGPLGLCFLPYPPARILFNPSVAQRPPLHWVPTLSATPGARRRKEWRGRGRHQEDVGCGGAGEGCATLRSSNDTSSRWPDWWNFERKWERRDLEVRLTTCT</sequence>